<reference evidence="8 9" key="1">
    <citation type="submission" date="2019-12" db="EMBL/GenBank/DDBJ databases">
        <authorList>
            <person name="Zhao J."/>
        </authorList>
    </citation>
    <scope>NUCLEOTIDE SEQUENCE [LARGE SCALE GENOMIC DNA]</scope>
    <source>
        <strain evidence="8 9">S-15</strain>
    </source>
</reference>
<dbReference type="InterPro" id="IPR011639">
    <property type="entry name" value="MethylTrfase_TaqI-like_dom"/>
</dbReference>
<dbReference type="RefSeq" id="WP_160633834.1">
    <property type="nucleotide sequence ID" value="NZ_WWNE01000012.1"/>
</dbReference>
<evidence type="ECO:0000256" key="6">
    <source>
        <dbReference type="ARBA" id="ARBA00047942"/>
    </source>
</evidence>
<comment type="catalytic activity">
    <reaction evidence="6">
        <text>a 2'-deoxyadenosine in DNA + S-adenosyl-L-methionine = an N(6)-methyl-2'-deoxyadenosine in DNA + S-adenosyl-L-homocysteine + H(+)</text>
        <dbReference type="Rhea" id="RHEA:15197"/>
        <dbReference type="Rhea" id="RHEA-COMP:12418"/>
        <dbReference type="Rhea" id="RHEA-COMP:12419"/>
        <dbReference type="ChEBI" id="CHEBI:15378"/>
        <dbReference type="ChEBI" id="CHEBI:57856"/>
        <dbReference type="ChEBI" id="CHEBI:59789"/>
        <dbReference type="ChEBI" id="CHEBI:90615"/>
        <dbReference type="ChEBI" id="CHEBI:90616"/>
        <dbReference type="EC" id="2.1.1.72"/>
    </reaction>
</comment>
<organism evidence="8 9">
    <name type="scientific">Acidiluteibacter ferrifornacis</name>
    <dbReference type="NCBI Taxonomy" id="2692424"/>
    <lineage>
        <taxon>Bacteria</taxon>
        <taxon>Pseudomonadati</taxon>
        <taxon>Bacteroidota</taxon>
        <taxon>Flavobacteriia</taxon>
        <taxon>Flavobacteriales</taxon>
        <taxon>Cryomorphaceae</taxon>
        <taxon>Acidiluteibacter</taxon>
    </lineage>
</organism>
<dbReference type="GO" id="GO:0003676">
    <property type="term" value="F:nucleic acid binding"/>
    <property type="evidence" value="ECO:0007669"/>
    <property type="project" value="InterPro"/>
</dbReference>
<dbReference type="InterPro" id="IPR029063">
    <property type="entry name" value="SAM-dependent_MTases_sf"/>
</dbReference>
<dbReference type="Gene3D" id="3.40.50.150">
    <property type="entry name" value="Vaccinia Virus protein VP39"/>
    <property type="match status" value="1"/>
</dbReference>
<name>A0A6N9NP40_9FLAO</name>
<dbReference type="GO" id="GO:0006304">
    <property type="term" value="P:DNA modification"/>
    <property type="evidence" value="ECO:0007669"/>
    <property type="project" value="InterPro"/>
</dbReference>
<sequence length="974" mass="112967">MDKIKGTSESFKSGLEKLGFQGDNALYFTDEKKQLAEPEIAFHIETAKFIHKEITAIFLRKQLNGSYKPQVYLFDFTDRAFSEQIENEIADIQRKIWSSGEVPLACFFFNTEIKIIDCTKHLTKDLKPEYLTDKLRLVDEAHRLYNEQFAVKIKSGIFWEQEEIKGKFNFKNSAYDTLIQNIRKVIERLSKELKKAPRELINKIIVQSILIKYLEETSDDEGKKLLTEKYFKKYNNSNSFSDVLIKGKFSNLLNDLNKNFNGNVFKWETTEQEQLESLDLSIVAKLLATDKISIEALQLEIGFPDWRYFEFKYIPVELISRLYEEFLGENKKDKGLFYTPSHLAKLLVDECLPLKKYKEIDLANFRILDPACGSGIFLVTAFKRLVQIWRLQHKLDKPNVDDLKKILRNIYGVDKEEQAVMLSSFSLSLALCNELKPIEVINKLRFDDLTKENLVHSDFFVLRNIQNKKFDLIIGNPPFVRGAISEYSNTWLVNDKKVKIPQGQIALKFLSESFPMLKENGLVCLIIKSSGLLYNSTSITYKKALFSNYNVVQLLDFTALARNKSLWDNGADVATAAIFVRNNKPDVSKNILHLTFRRTKATKERIVFEIDEYDLHFVNRQTAINSEFIWKNNLLGGGRIKNLVEKVITTEKFESFLRNNDCIVEEGLIGSTGKLRPAFLDEIPFLPTEAISENGIDYSQIVKLGNNLSFVKVPKNDLFIAPNVLLWENVGVNKLPVFYNEKSFSFRHQITGIKSSNTELLKEIVNEFEGNSDFYRFYMYVTSSYLLINRNTSLLKIDYMKLPFLLNKNRKKLFSVFDLKIISDVNNYYQSFIRNGENAQILKPVRQNKIESVLSNYGDEFSRALNSVYESKGKKFRLSDIVQLDGTSLIATVFKYDNKDKEPLFHKDFTKLNIDGLTNNEISAHLSVKRIIKLYPQKDTIVFIKPNQYRYWLSLIAYRDADKCFSDFSNQIQL</sequence>
<dbReference type="SUPFAM" id="SSF53335">
    <property type="entry name" value="S-adenosyl-L-methionine-dependent methyltransferases"/>
    <property type="match status" value="1"/>
</dbReference>
<dbReference type="Proteomes" id="UP000470771">
    <property type="component" value="Unassembled WGS sequence"/>
</dbReference>
<keyword evidence="3 8" id="KW-0489">Methyltransferase</keyword>
<dbReference type="PRINTS" id="PR00507">
    <property type="entry name" value="N12N6MTFRASE"/>
</dbReference>
<dbReference type="PANTHER" id="PTHR33841">
    <property type="entry name" value="DNA METHYLTRANSFERASE YEEA-RELATED"/>
    <property type="match status" value="1"/>
</dbReference>
<dbReference type="PROSITE" id="PS00092">
    <property type="entry name" value="N6_MTASE"/>
    <property type="match status" value="1"/>
</dbReference>
<evidence type="ECO:0000313" key="8">
    <source>
        <dbReference type="EMBL" id="NBG66877.1"/>
    </source>
</evidence>
<dbReference type="EMBL" id="WWNE01000012">
    <property type="protein sequence ID" value="NBG66877.1"/>
    <property type="molecule type" value="Genomic_DNA"/>
</dbReference>
<feature type="domain" description="Type II methyltransferase M.TaqI-like" evidence="7">
    <location>
        <begin position="409"/>
        <end position="558"/>
    </location>
</feature>
<evidence type="ECO:0000259" key="7">
    <source>
        <dbReference type="Pfam" id="PF07669"/>
    </source>
</evidence>
<dbReference type="AlphaFoldDB" id="A0A6N9NP40"/>
<evidence type="ECO:0000256" key="5">
    <source>
        <dbReference type="ARBA" id="ARBA00022691"/>
    </source>
</evidence>
<proteinExistence type="inferred from homology"/>
<protein>
    <recommendedName>
        <fullName evidence="2">site-specific DNA-methyltransferase (adenine-specific)</fullName>
        <ecNumber evidence="2">2.1.1.72</ecNumber>
    </recommendedName>
</protein>
<keyword evidence="9" id="KW-1185">Reference proteome</keyword>
<evidence type="ECO:0000256" key="4">
    <source>
        <dbReference type="ARBA" id="ARBA00022679"/>
    </source>
</evidence>
<comment type="similarity">
    <text evidence="1">Belongs to the N(4)/N(6)-methyltransferase family.</text>
</comment>
<evidence type="ECO:0000313" key="9">
    <source>
        <dbReference type="Proteomes" id="UP000470771"/>
    </source>
</evidence>
<dbReference type="InterPro" id="IPR002052">
    <property type="entry name" value="DNA_methylase_N6_adenine_CS"/>
</dbReference>
<accession>A0A6N9NP40</accession>
<dbReference type="EC" id="2.1.1.72" evidence="2"/>
<dbReference type="Pfam" id="PF07669">
    <property type="entry name" value="Eco57I"/>
    <property type="match status" value="1"/>
</dbReference>
<gene>
    <name evidence="8" type="ORF">GQN54_12185</name>
</gene>
<evidence type="ECO:0000256" key="2">
    <source>
        <dbReference type="ARBA" id="ARBA00011900"/>
    </source>
</evidence>
<evidence type="ECO:0000256" key="3">
    <source>
        <dbReference type="ARBA" id="ARBA00022603"/>
    </source>
</evidence>
<keyword evidence="4" id="KW-0808">Transferase</keyword>
<dbReference type="InterPro" id="IPR050953">
    <property type="entry name" value="N4_N6_ade-DNA_methylase"/>
</dbReference>
<dbReference type="GO" id="GO:0032259">
    <property type="term" value="P:methylation"/>
    <property type="evidence" value="ECO:0007669"/>
    <property type="project" value="UniProtKB-KW"/>
</dbReference>
<keyword evidence="5" id="KW-0949">S-adenosyl-L-methionine</keyword>
<evidence type="ECO:0000256" key="1">
    <source>
        <dbReference type="ARBA" id="ARBA00006594"/>
    </source>
</evidence>
<comment type="caution">
    <text evidence="8">The sequence shown here is derived from an EMBL/GenBank/DDBJ whole genome shotgun (WGS) entry which is preliminary data.</text>
</comment>
<dbReference type="PANTHER" id="PTHR33841:SF5">
    <property type="entry name" value="DNA METHYLASE (MODIFICATION METHYLASE) (METHYLTRANSFERASE)-RELATED"/>
    <property type="match status" value="1"/>
</dbReference>
<dbReference type="GO" id="GO:0009007">
    <property type="term" value="F:site-specific DNA-methyltransferase (adenine-specific) activity"/>
    <property type="evidence" value="ECO:0007669"/>
    <property type="project" value="UniProtKB-EC"/>
</dbReference>